<feature type="region of interest" description="Disordered" evidence="1">
    <location>
        <begin position="21"/>
        <end position="45"/>
    </location>
</feature>
<organism evidence="2 3">
    <name type="scientific">Paspalum notatum var. saurae</name>
    <dbReference type="NCBI Taxonomy" id="547442"/>
    <lineage>
        <taxon>Eukaryota</taxon>
        <taxon>Viridiplantae</taxon>
        <taxon>Streptophyta</taxon>
        <taxon>Embryophyta</taxon>
        <taxon>Tracheophyta</taxon>
        <taxon>Spermatophyta</taxon>
        <taxon>Magnoliopsida</taxon>
        <taxon>Liliopsida</taxon>
        <taxon>Poales</taxon>
        <taxon>Poaceae</taxon>
        <taxon>PACMAD clade</taxon>
        <taxon>Panicoideae</taxon>
        <taxon>Andropogonodae</taxon>
        <taxon>Paspaleae</taxon>
        <taxon>Paspalinae</taxon>
        <taxon>Paspalum</taxon>
    </lineage>
</organism>
<evidence type="ECO:0000256" key="1">
    <source>
        <dbReference type="SAM" id="MobiDB-lite"/>
    </source>
</evidence>
<reference evidence="2 3" key="1">
    <citation type="submission" date="2024-02" db="EMBL/GenBank/DDBJ databases">
        <title>High-quality chromosome-scale genome assembly of Pensacola bahiagrass (Paspalum notatum Flugge var. saurae).</title>
        <authorList>
            <person name="Vega J.M."/>
            <person name="Podio M."/>
            <person name="Orjuela J."/>
            <person name="Siena L.A."/>
            <person name="Pessino S.C."/>
            <person name="Combes M.C."/>
            <person name="Mariac C."/>
            <person name="Albertini E."/>
            <person name="Pupilli F."/>
            <person name="Ortiz J.P.A."/>
            <person name="Leblanc O."/>
        </authorList>
    </citation>
    <scope>NUCLEOTIDE SEQUENCE [LARGE SCALE GENOMIC DNA]</scope>
    <source>
        <strain evidence="2">R1</strain>
        <tissue evidence="2">Leaf</tissue>
    </source>
</reference>
<name>A0AAQ3SUC8_PASNO</name>
<proteinExistence type="predicted"/>
<keyword evidence="3" id="KW-1185">Reference proteome</keyword>
<evidence type="ECO:0000313" key="3">
    <source>
        <dbReference type="Proteomes" id="UP001341281"/>
    </source>
</evidence>
<dbReference type="EMBL" id="CP144746">
    <property type="protein sequence ID" value="WVZ60529.1"/>
    <property type="molecule type" value="Genomic_DNA"/>
</dbReference>
<dbReference type="AlphaFoldDB" id="A0AAQ3SUC8"/>
<sequence length="72" mass="7872">MEDAVHGGLYMVSLFPSGHDIDRPVGSEAPIRCPESRQQCGRDTQPTRQSINHQIDAIAAATLQQLPALVIY</sequence>
<dbReference type="Proteomes" id="UP001341281">
    <property type="component" value="Chromosome 02"/>
</dbReference>
<protein>
    <submittedName>
        <fullName evidence="2">Uncharacterized protein</fullName>
    </submittedName>
</protein>
<evidence type="ECO:0000313" key="2">
    <source>
        <dbReference type="EMBL" id="WVZ60529.1"/>
    </source>
</evidence>
<feature type="compositionally biased region" description="Polar residues" evidence="1">
    <location>
        <begin position="36"/>
        <end position="45"/>
    </location>
</feature>
<accession>A0AAQ3SUC8</accession>
<gene>
    <name evidence="2" type="ORF">U9M48_010539</name>
</gene>